<dbReference type="STRING" id="1229908.NKOR_06360"/>
<dbReference type="PANTHER" id="PTHR43047">
    <property type="entry name" value="TWO-COMPONENT HISTIDINE PROTEIN KINASE"/>
    <property type="match status" value="1"/>
</dbReference>
<dbReference type="PANTHER" id="PTHR43047:SF72">
    <property type="entry name" value="OSMOSENSING HISTIDINE PROTEIN KINASE SLN1"/>
    <property type="match status" value="1"/>
</dbReference>
<proteinExistence type="predicted"/>
<feature type="domain" description="Histidine kinase" evidence="8">
    <location>
        <begin position="400"/>
        <end position="618"/>
    </location>
</feature>
<name>K0B9K9_9ARCH</name>
<reference evidence="10 11" key="1">
    <citation type="journal article" date="2012" name="J. Bacteriol.">
        <title>Draft Genome Sequence of an Ammonia-Oxidizing Archaeon, "Candidatus Nitrosopumilus koreensis" AR1, from Marine Sediment.</title>
        <authorList>
            <person name="Park S.J."/>
            <person name="Kim J.G."/>
            <person name="Jung M.Y."/>
            <person name="Kim S.J."/>
            <person name="Cha I.T."/>
            <person name="Kwon K."/>
            <person name="Lee J.H."/>
            <person name="Rhee S.K."/>
        </authorList>
    </citation>
    <scope>NUCLEOTIDE SEQUENCE [LARGE SCALE GENOMIC DNA]</scope>
    <source>
        <strain evidence="10 11">AR1</strain>
    </source>
</reference>
<dbReference type="PROSITE" id="PS50109">
    <property type="entry name" value="HIS_KIN"/>
    <property type="match status" value="1"/>
</dbReference>
<evidence type="ECO:0000313" key="11">
    <source>
        <dbReference type="Proteomes" id="UP000006101"/>
    </source>
</evidence>
<comment type="catalytic activity">
    <reaction evidence="1">
        <text>ATP + protein L-histidine = ADP + protein N-phospho-L-histidine.</text>
        <dbReference type="EC" id="2.7.13.3"/>
    </reaction>
</comment>
<evidence type="ECO:0000256" key="1">
    <source>
        <dbReference type="ARBA" id="ARBA00000085"/>
    </source>
</evidence>
<evidence type="ECO:0000256" key="7">
    <source>
        <dbReference type="SAM" id="Phobius"/>
    </source>
</evidence>
<dbReference type="PROSITE" id="PS50885">
    <property type="entry name" value="HAMP"/>
    <property type="match status" value="1"/>
</dbReference>
<dbReference type="AlphaFoldDB" id="K0B9K9"/>
<dbReference type="Gene3D" id="6.10.340.10">
    <property type="match status" value="1"/>
</dbReference>
<protein>
    <recommendedName>
        <fullName evidence="2">histidine kinase</fullName>
        <ecNumber evidence="2">2.7.13.3</ecNumber>
    </recommendedName>
</protein>
<keyword evidence="11" id="KW-1185">Reference proteome</keyword>
<dbReference type="Pfam" id="PF02518">
    <property type="entry name" value="HATPase_c"/>
    <property type="match status" value="1"/>
</dbReference>
<dbReference type="Gene3D" id="3.30.565.10">
    <property type="entry name" value="Histidine kinase-like ATPase, C-terminal domain"/>
    <property type="match status" value="1"/>
</dbReference>
<evidence type="ECO:0000256" key="4">
    <source>
        <dbReference type="ARBA" id="ARBA00022679"/>
    </source>
</evidence>
<feature type="domain" description="HAMP" evidence="9">
    <location>
        <begin position="333"/>
        <end position="385"/>
    </location>
</feature>
<dbReference type="Proteomes" id="UP000006101">
    <property type="component" value="Chromosome"/>
</dbReference>
<keyword evidence="7" id="KW-0812">Transmembrane</keyword>
<evidence type="ECO:0000259" key="8">
    <source>
        <dbReference type="PROSITE" id="PS50109"/>
    </source>
</evidence>
<dbReference type="EMBL" id="CP003842">
    <property type="protein sequence ID" value="AFS81151.1"/>
    <property type="molecule type" value="Genomic_DNA"/>
</dbReference>
<evidence type="ECO:0000256" key="2">
    <source>
        <dbReference type="ARBA" id="ARBA00012438"/>
    </source>
</evidence>
<organism evidence="10 11">
    <name type="scientific">Candidatus Nitrosopumilus koreensis AR1</name>
    <dbReference type="NCBI Taxonomy" id="1229908"/>
    <lineage>
        <taxon>Archaea</taxon>
        <taxon>Nitrososphaerota</taxon>
        <taxon>Nitrososphaeria</taxon>
        <taxon>Nitrosopumilales</taxon>
        <taxon>Nitrosopumilaceae</taxon>
        <taxon>Nitrosopumilus</taxon>
    </lineage>
</organism>
<sequence length="630" mass="69976">MKIVTKTYLLISVLVAVAAFNLFLLYQEGSGVQNESNSIIRVADIKVKAESISGFAELIANGNMENMEGLEEEIDNVEQILESVRNGGSIEGTEIAKAPTSEIFTQLNQVLTEWEEYRFKVENVKDTPVFDEEATNAANYVLEKNQDLVLLTDQLVRDLNELDRDYNRHKQIAEELAECARGISQQTLLISIGEEGSSQESLKEKRVGFEIGLRKLLGISTQELDVQSVGAEHEDLDPIPRANSDTLRQLEPLWESIQIRIQVLEERALLSPEFNVAKNEMMEQKEVLFEKVNSVINAWNAKLASEKSSNEVVVEILLAANILIFIAVVLIIKQSLSPLNSITRAISKVKEGVYGEKIEYSGSDEVGELVSNFNIMSDTIKAKDEEAKQTDIAKDEFLAMITHELKTPLVPIQGYSDILLSEHLGKLTDKQKERIKIIKDSSATLLAIISDLLDAQKLELGQLRMKKENRNINETICSAVNALLPEAQRNNIELTLNTRDLEINHDPERIKQVITNLVKNSLTAVKPDTGKIHVSMEESPTEIKVLVKDNGIGIPIDKQADLFKKFYQVDATLTREMGGSGLGLAICKGIIDNHEGQITVQSSPNQGAVFSFTLPKGEKSKSSRNPIGTA</sequence>
<dbReference type="SUPFAM" id="SSF158472">
    <property type="entry name" value="HAMP domain-like"/>
    <property type="match status" value="1"/>
</dbReference>
<keyword evidence="5 10" id="KW-0418">Kinase</keyword>
<dbReference type="Pfam" id="PF00672">
    <property type="entry name" value="HAMP"/>
    <property type="match status" value="1"/>
</dbReference>
<dbReference type="InterPro" id="IPR003661">
    <property type="entry name" value="HisK_dim/P_dom"/>
</dbReference>
<evidence type="ECO:0000259" key="9">
    <source>
        <dbReference type="PROSITE" id="PS50885"/>
    </source>
</evidence>
<dbReference type="InterPro" id="IPR003660">
    <property type="entry name" value="HAMP_dom"/>
</dbReference>
<dbReference type="GO" id="GO:0005886">
    <property type="term" value="C:plasma membrane"/>
    <property type="evidence" value="ECO:0007669"/>
    <property type="project" value="TreeGrafter"/>
</dbReference>
<dbReference type="FunFam" id="3.30.565.10:FF:000006">
    <property type="entry name" value="Sensor histidine kinase WalK"/>
    <property type="match status" value="1"/>
</dbReference>
<feature type="coiled-coil region" evidence="6">
    <location>
        <begin position="60"/>
        <end position="87"/>
    </location>
</feature>
<dbReference type="InterPro" id="IPR005467">
    <property type="entry name" value="His_kinase_dom"/>
</dbReference>
<keyword evidence="3" id="KW-0597">Phosphoprotein</keyword>
<evidence type="ECO:0000256" key="3">
    <source>
        <dbReference type="ARBA" id="ARBA00022553"/>
    </source>
</evidence>
<keyword evidence="6" id="KW-0175">Coiled coil</keyword>
<dbReference type="SMART" id="SM00304">
    <property type="entry name" value="HAMP"/>
    <property type="match status" value="1"/>
</dbReference>
<dbReference type="InterPro" id="IPR036097">
    <property type="entry name" value="HisK_dim/P_sf"/>
</dbReference>
<dbReference type="Gene3D" id="1.10.287.130">
    <property type="match status" value="1"/>
</dbReference>
<keyword evidence="7" id="KW-1133">Transmembrane helix</keyword>
<keyword evidence="4" id="KW-0808">Transferase</keyword>
<dbReference type="Pfam" id="PF00512">
    <property type="entry name" value="HisKA"/>
    <property type="match status" value="1"/>
</dbReference>
<dbReference type="SUPFAM" id="SSF55874">
    <property type="entry name" value="ATPase domain of HSP90 chaperone/DNA topoisomerase II/histidine kinase"/>
    <property type="match status" value="1"/>
</dbReference>
<dbReference type="InterPro" id="IPR004358">
    <property type="entry name" value="Sig_transdc_His_kin-like_C"/>
</dbReference>
<dbReference type="PATRIC" id="fig|1229908.8.peg.1388"/>
<dbReference type="RefSeq" id="WP_014963535.1">
    <property type="nucleotide sequence ID" value="NC_018655.1"/>
</dbReference>
<dbReference type="KEGG" id="nkr:NKOR_06360"/>
<dbReference type="SUPFAM" id="SSF47384">
    <property type="entry name" value="Homodimeric domain of signal transducing histidine kinase"/>
    <property type="match status" value="1"/>
</dbReference>
<evidence type="ECO:0000256" key="6">
    <source>
        <dbReference type="SAM" id="Coils"/>
    </source>
</evidence>
<dbReference type="EC" id="2.7.13.3" evidence="2"/>
<dbReference type="InterPro" id="IPR003594">
    <property type="entry name" value="HATPase_dom"/>
</dbReference>
<dbReference type="SMART" id="SM00388">
    <property type="entry name" value="HisKA"/>
    <property type="match status" value="1"/>
</dbReference>
<dbReference type="HOGENOM" id="CLU_450275_0_0_2"/>
<gene>
    <name evidence="10" type="ORF">NKOR_06360</name>
</gene>
<dbReference type="CDD" id="cd06225">
    <property type="entry name" value="HAMP"/>
    <property type="match status" value="1"/>
</dbReference>
<dbReference type="GO" id="GO:0009927">
    <property type="term" value="F:histidine phosphotransfer kinase activity"/>
    <property type="evidence" value="ECO:0007669"/>
    <property type="project" value="TreeGrafter"/>
</dbReference>
<evidence type="ECO:0000256" key="5">
    <source>
        <dbReference type="ARBA" id="ARBA00022777"/>
    </source>
</evidence>
<dbReference type="CDD" id="cd00082">
    <property type="entry name" value="HisKA"/>
    <property type="match status" value="1"/>
</dbReference>
<dbReference type="InterPro" id="IPR036890">
    <property type="entry name" value="HATPase_C_sf"/>
</dbReference>
<feature type="transmembrane region" description="Helical" evidence="7">
    <location>
        <begin position="7"/>
        <end position="26"/>
    </location>
</feature>
<dbReference type="GeneID" id="13725303"/>
<accession>K0B9K9</accession>
<dbReference type="PRINTS" id="PR00344">
    <property type="entry name" value="BCTRLSENSOR"/>
</dbReference>
<evidence type="ECO:0000313" key="10">
    <source>
        <dbReference type="EMBL" id="AFS81151.1"/>
    </source>
</evidence>
<keyword evidence="7" id="KW-0472">Membrane</keyword>
<dbReference type="SMART" id="SM00387">
    <property type="entry name" value="HATPase_c"/>
    <property type="match status" value="1"/>
</dbReference>
<dbReference type="GO" id="GO:0000155">
    <property type="term" value="F:phosphorelay sensor kinase activity"/>
    <property type="evidence" value="ECO:0007669"/>
    <property type="project" value="InterPro"/>
</dbReference>